<dbReference type="HOGENOM" id="CLU_2449748_0_0_7"/>
<dbReference type="AlphaFoldDB" id="C0QCG6"/>
<reference evidence="1 2" key="1">
    <citation type="journal article" date="2009" name="Environ. Microbiol.">
        <title>Genome sequence of Desulfobacterium autotrophicum HRM2, a marine sulfate reducer oxidizing organic carbon completely to carbon dioxide.</title>
        <authorList>
            <person name="Strittmatter A.W."/>
            <person name="Liesegang H."/>
            <person name="Rabus R."/>
            <person name="Decker I."/>
            <person name="Amann J."/>
            <person name="Andres S."/>
            <person name="Henne A."/>
            <person name="Fricke W.F."/>
            <person name="Martinez-Arias R."/>
            <person name="Bartels D."/>
            <person name="Goesmann A."/>
            <person name="Krause L."/>
            <person name="Puehler A."/>
            <person name="Klenk H.P."/>
            <person name="Richter M."/>
            <person name="Schuler M."/>
            <person name="Gloeckner F.O."/>
            <person name="Meyerdierks A."/>
            <person name="Gottschalk G."/>
            <person name="Amann R."/>
        </authorList>
    </citation>
    <scope>NUCLEOTIDE SEQUENCE [LARGE SCALE GENOMIC DNA]</scope>
    <source>
        <strain evidence="2">ATCC 43914 / DSM 3382 / HRM2</strain>
    </source>
</reference>
<gene>
    <name evidence="1" type="ordered locus">HRM2_19420</name>
</gene>
<protein>
    <submittedName>
        <fullName evidence="1">Uncharacterized protein</fullName>
    </submittedName>
</protein>
<accession>C0QCG6</accession>
<sequence length="89" mass="10459">MRYTANCVHSTEDSIHDMCDNATEIDYTEFIEQVDVEQLKALFPGYDWSDGKAEDLTLKDDWAVSFWQSEFMGNPCLYVEHSRIEYIFC</sequence>
<dbReference type="OrthoDB" id="5785448at2"/>
<name>C0QCG6_DESAH</name>
<dbReference type="EMBL" id="CP001087">
    <property type="protein sequence ID" value="ACN15043.1"/>
    <property type="molecule type" value="Genomic_DNA"/>
</dbReference>
<organism evidence="1 2">
    <name type="scientific">Desulforapulum autotrophicum (strain ATCC 43914 / DSM 3382 / VKM B-1955 / HRM2)</name>
    <name type="common">Desulfobacterium autotrophicum</name>
    <dbReference type="NCBI Taxonomy" id="177437"/>
    <lineage>
        <taxon>Bacteria</taxon>
        <taxon>Pseudomonadati</taxon>
        <taxon>Thermodesulfobacteriota</taxon>
        <taxon>Desulfobacteria</taxon>
        <taxon>Desulfobacterales</taxon>
        <taxon>Desulfobacteraceae</taxon>
        <taxon>Desulforapulum</taxon>
    </lineage>
</organism>
<dbReference type="Proteomes" id="UP000000442">
    <property type="component" value="Chromosome"/>
</dbReference>
<dbReference type="KEGG" id="dat:HRM2_19420"/>
<evidence type="ECO:0000313" key="2">
    <source>
        <dbReference type="Proteomes" id="UP000000442"/>
    </source>
</evidence>
<keyword evidence="2" id="KW-1185">Reference proteome</keyword>
<evidence type="ECO:0000313" key="1">
    <source>
        <dbReference type="EMBL" id="ACN15043.1"/>
    </source>
</evidence>
<dbReference type="STRING" id="177437.HRM2_19420"/>
<dbReference type="RefSeq" id="WP_015903824.1">
    <property type="nucleotide sequence ID" value="NC_012108.1"/>
</dbReference>
<dbReference type="eggNOG" id="ENOG5033K68">
    <property type="taxonomic scope" value="Bacteria"/>
</dbReference>
<proteinExistence type="predicted"/>